<accession>A0A150KJ86</accession>
<sequence>MLSLIAVSLTRSGQDAKNRLIRFRTCRFIAAGFTRGLP</sequence>
<protein>
    <submittedName>
        <fullName evidence="2">Uncharacterized protein</fullName>
    </submittedName>
</protein>
<dbReference type="EMBL" id="LQYG01000113">
    <property type="protein sequence ID" value="KYC59387.1"/>
    <property type="molecule type" value="Genomic_DNA"/>
</dbReference>
<evidence type="ECO:0000313" key="1">
    <source>
        <dbReference type="EMBL" id="KYC59387.1"/>
    </source>
</evidence>
<dbReference type="AlphaFoldDB" id="A0A150KJ86"/>
<evidence type="ECO:0000313" key="2">
    <source>
        <dbReference type="EMBL" id="KYC73789.1"/>
    </source>
</evidence>
<dbReference type="Proteomes" id="UP000075288">
    <property type="component" value="Unassembled WGS sequence"/>
</dbReference>
<dbReference type="Proteomes" id="UP000075304">
    <property type="component" value="Unassembled WGS sequence"/>
</dbReference>
<evidence type="ECO:0000313" key="3">
    <source>
        <dbReference type="Proteomes" id="UP000075288"/>
    </source>
</evidence>
<comment type="caution">
    <text evidence="2">The sequence shown here is derived from an EMBL/GenBank/DDBJ whole genome shotgun (WGS) entry which is preliminary data.</text>
</comment>
<dbReference type="EMBL" id="LQYI01000002">
    <property type="protein sequence ID" value="KYC73789.1"/>
    <property type="molecule type" value="Genomic_DNA"/>
</dbReference>
<name>A0A150KJ86_HEYCO</name>
<gene>
    <name evidence="1" type="ORF">B4098_2628</name>
    <name evidence="2" type="ORF">B4099_2749</name>
</gene>
<reference evidence="3 4" key="1">
    <citation type="submission" date="2016-01" db="EMBL/GenBank/DDBJ databases">
        <title>Genome Sequences of Twelve Sporeforming Bacillus Species Isolated from Foods.</title>
        <authorList>
            <person name="Berendsen E.M."/>
            <person name="Wells-Bennik M.H."/>
            <person name="Krawcyk A.O."/>
            <person name="De Jong A."/>
            <person name="Holsappel S."/>
            <person name="Eijlander R.T."/>
            <person name="Kuipers O.P."/>
        </authorList>
    </citation>
    <scope>NUCLEOTIDE SEQUENCE [LARGE SCALE GENOMIC DNA]</scope>
    <source>
        <strain evidence="1 3">B4098</strain>
        <strain evidence="2 4">B4099</strain>
    </source>
</reference>
<evidence type="ECO:0000313" key="4">
    <source>
        <dbReference type="Proteomes" id="UP000075304"/>
    </source>
</evidence>
<proteinExistence type="predicted"/>
<organism evidence="2 4">
    <name type="scientific">Heyndrickxia coagulans</name>
    <name type="common">Weizmannia coagulans</name>
    <dbReference type="NCBI Taxonomy" id="1398"/>
    <lineage>
        <taxon>Bacteria</taxon>
        <taxon>Bacillati</taxon>
        <taxon>Bacillota</taxon>
        <taxon>Bacilli</taxon>
        <taxon>Bacillales</taxon>
        <taxon>Bacillaceae</taxon>
        <taxon>Heyndrickxia</taxon>
    </lineage>
</organism>